<feature type="domain" description="Amine oxidase" evidence="1">
    <location>
        <begin position="19"/>
        <end position="405"/>
    </location>
</feature>
<evidence type="ECO:0000313" key="2">
    <source>
        <dbReference type="EMBL" id="OGG58888.1"/>
    </source>
</evidence>
<comment type="caution">
    <text evidence="2">The sequence shown here is derived from an EMBL/GenBank/DDBJ whole genome shotgun (WGS) entry which is preliminary data.</text>
</comment>
<dbReference type="InterPro" id="IPR036188">
    <property type="entry name" value="FAD/NAD-bd_sf"/>
</dbReference>
<dbReference type="PRINTS" id="PR00419">
    <property type="entry name" value="ADXRDTASE"/>
</dbReference>
<gene>
    <name evidence="2" type="ORF">A2765_00720</name>
</gene>
<dbReference type="PANTHER" id="PTHR21197">
    <property type="entry name" value="UDP-GALACTOPYRANOSE MUTASE"/>
    <property type="match status" value="1"/>
</dbReference>
<reference evidence="2 3" key="1">
    <citation type="journal article" date="2016" name="Nat. Commun.">
        <title>Thousands of microbial genomes shed light on interconnected biogeochemical processes in an aquifer system.</title>
        <authorList>
            <person name="Anantharaman K."/>
            <person name="Brown C.T."/>
            <person name="Hug L.A."/>
            <person name="Sharon I."/>
            <person name="Castelle C.J."/>
            <person name="Probst A.J."/>
            <person name="Thomas B.C."/>
            <person name="Singh A."/>
            <person name="Wilkins M.J."/>
            <person name="Karaoz U."/>
            <person name="Brodie E.L."/>
            <person name="Williams K.H."/>
            <person name="Hubbard S.S."/>
            <person name="Banfield J.F."/>
        </authorList>
    </citation>
    <scope>NUCLEOTIDE SEQUENCE [LARGE SCALE GENOMIC DNA]</scope>
</reference>
<dbReference type="GO" id="GO:0050660">
    <property type="term" value="F:flavin adenine dinucleotide binding"/>
    <property type="evidence" value="ECO:0007669"/>
    <property type="project" value="TreeGrafter"/>
</dbReference>
<evidence type="ECO:0000259" key="1">
    <source>
        <dbReference type="Pfam" id="PF01593"/>
    </source>
</evidence>
<dbReference type="EMBL" id="MFLA01000026">
    <property type="protein sequence ID" value="OGG58888.1"/>
    <property type="molecule type" value="Genomic_DNA"/>
</dbReference>
<sequence>MSSEDIKDKEFVILGAGPAGMGAAWELYKQGAKHITVIDRNDRVGGLARTVRFKGYYFDMGPHRFLTKYGEVEALWKEILGEDLLERPRVTRIYYRGRFFTYPLRITNALWNLGVWQSFLAGLSFFKAQILWRGKEPQNFAQWTTKTFGNRISRAFFRDYTRKVWGIGADEVGTDWAGQRIKPLKLRDLLGPIRDAILSRKEPEDIGAHFFYPRYGAGMFYETMQKKLEDAGVTFLLGGDISAVRRDGTRILSVVAERDSGGQEIIAGDIFLSSIPSNLFIASLEPAVSKDVLALTEAMRFRAHIAVNMIVDRKDLFPDSWLYIQSTEFRIARIGNYGAFSPDMLKDPDTSAIGIELYCFAGDGFWQKSDTDIIATVLTEMCALGFMTKEEFVDAFVVRHADAYPTHYLGFREGFARLRAYFETFGNLRMIGRAGMYKYKDQDHALYTGILTVRNLFGADHDVWELGEEKEFFEDKDASQ</sequence>
<dbReference type="InterPro" id="IPR002937">
    <property type="entry name" value="Amino_oxidase"/>
</dbReference>
<dbReference type="GO" id="GO:0008767">
    <property type="term" value="F:UDP-galactopyranose mutase activity"/>
    <property type="evidence" value="ECO:0007669"/>
    <property type="project" value="TreeGrafter"/>
</dbReference>
<protein>
    <recommendedName>
        <fullName evidence="1">Amine oxidase domain-containing protein</fullName>
    </recommendedName>
</protein>
<name>A0A1F6DBR3_9BACT</name>
<dbReference type="NCBIfam" id="NF005548">
    <property type="entry name" value="PRK07208.1-4"/>
    <property type="match status" value="1"/>
</dbReference>
<accession>A0A1F6DBR3</accession>
<organism evidence="2 3">
    <name type="scientific">Candidatus Kaiserbacteria bacterium RIFCSPHIGHO2_01_FULL_56_24</name>
    <dbReference type="NCBI Taxonomy" id="1798487"/>
    <lineage>
        <taxon>Bacteria</taxon>
        <taxon>Candidatus Kaiseribacteriota</taxon>
    </lineage>
</organism>
<dbReference type="Pfam" id="PF01593">
    <property type="entry name" value="Amino_oxidase"/>
    <property type="match status" value="1"/>
</dbReference>
<proteinExistence type="predicted"/>
<dbReference type="GO" id="GO:0005829">
    <property type="term" value="C:cytosol"/>
    <property type="evidence" value="ECO:0007669"/>
    <property type="project" value="TreeGrafter"/>
</dbReference>
<dbReference type="Proteomes" id="UP000176377">
    <property type="component" value="Unassembled WGS sequence"/>
</dbReference>
<dbReference type="GO" id="GO:0016491">
    <property type="term" value="F:oxidoreductase activity"/>
    <property type="evidence" value="ECO:0007669"/>
    <property type="project" value="InterPro"/>
</dbReference>
<dbReference type="PANTHER" id="PTHR21197:SF0">
    <property type="entry name" value="UDP-GALACTOPYRANOSE MUTASE"/>
    <property type="match status" value="1"/>
</dbReference>
<dbReference type="AlphaFoldDB" id="A0A1F6DBR3"/>
<dbReference type="SUPFAM" id="SSF51905">
    <property type="entry name" value="FAD/NAD(P)-binding domain"/>
    <property type="match status" value="1"/>
</dbReference>
<dbReference type="Gene3D" id="3.50.50.60">
    <property type="entry name" value="FAD/NAD(P)-binding domain"/>
    <property type="match status" value="1"/>
</dbReference>
<evidence type="ECO:0000313" key="3">
    <source>
        <dbReference type="Proteomes" id="UP000176377"/>
    </source>
</evidence>